<dbReference type="PANTHER" id="PTHR30303">
    <property type="entry name" value="HYDROGENASE ISOENZYMES FORMATION PROTEIN HYPE"/>
    <property type="match status" value="1"/>
</dbReference>
<dbReference type="RefSeq" id="WP_255842445.1">
    <property type="nucleotide sequence ID" value="NZ_CP094358.1"/>
</dbReference>
<gene>
    <name evidence="4" type="ORF">MQE35_15700</name>
</gene>
<dbReference type="GO" id="GO:0051604">
    <property type="term" value="P:protein maturation"/>
    <property type="evidence" value="ECO:0007669"/>
    <property type="project" value="TreeGrafter"/>
</dbReference>
<dbReference type="InterPro" id="IPR016188">
    <property type="entry name" value="PurM-like_N"/>
</dbReference>
<comment type="similarity">
    <text evidence="1">Belongs to the HypE family.</text>
</comment>
<dbReference type="Gene3D" id="3.30.1330.10">
    <property type="entry name" value="PurM-like, N-terminal domain"/>
    <property type="match status" value="1"/>
</dbReference>
<organism evidence="4 5">
    <name type="scientific">Abyssalbus ytuae</name>
    <dbReference type="NCBI Taxonomy" id="2926907"/>
    <lineage>
        <taxon>Bacteria</taxon>
        <taxon>Pseudomonadati</taxon>
        <taxon>Bacteroidota</taxon>
        <taxon>Flavobacteriia</taxon>
        <taxon>Flavobacteriales</taxon>
        <taxon>Flavobacteriaceae</taxon>
        <taxon>Abyssalbus</taxon>
    </lineage>
</organism>
<dbReference type="AlphaFoldDB" id="A0A9E7CTZ0"/>
<evidence type="ECO:0000259" key="2">
    <source>
        <dbReference type="Pfam" id="PF00586"/>
    </source>
</evidence>
<reference evidence="4" key="1">
    <citation type="submission" date="2022-03" db="EMBL/GenBank/DDBJ databases">
        <title>Description of Abyssus ytuae gen. nov., sp. nov., a novel member of the family Flavobacteriaceae isolated from the sediment of Mariana Trench.</title>
        <authorList>
            <person name="Zhang J."/>
            <person name="Xu X."/>
        </authorList>
    </citation>
    <scope>NUCLEOTIDE SEQUENCE</scope>
    <source>
        <strain evidence="4">MT3330</strain>
    </source>
</reference>
<feature type="domain" description="PurM-like C-terminal" evidence="3">
    <location>
        <begin position="162"/>
        <end position="323"/>
    </location>
</feature>
<dbReference type="InterPro" id="IPR010918">
    <property type="entry name" value="PurM-like_C_dom"/>
</dbReference>
<proteinExistence type="inferred from homology"/>
<accession>A0A9E7CTZ0</accession>
<dbReference type="InterPro" id="IPR011854">
    <property type="entry name" value="HypE"/>
</dbReference>
<evidence type="ECO:0000259" key="3">
    <source>
        <dbReference type="Pfam" id="PF02769"/>
    </source>
</evidence>
<dbReference type="PANTHER" id="PTHR30303:SF4">
    <property type="entry name" value="HYDROGENASE EXPRESSION_FORMATION PROTEIN HYPE"/>
    <property type="match status" value="1"/>
</dbReference>
<dbReference type="Proteomes" id="UP000831290">
    <property type="component" value="Chromosome"/>
</dbReference>
<dbReference type="EMBL" id="CP094358">
    <property type="protein sequence ID" value="UOB17172.1"/>
    <property type="molecule type" value="Genomic_DNA"/>
</dbReference>
<dbReference type="InterPro" id="IPR036676">
    <property type="entry name" value="PurM-like_C_sf"/>
</dbReference>
<evidence type="ECO:0000313" key="5">
    <source>
        <dbReference type="Proteomes" id="UP000831290"/>
    </source>
</evidence>
<name>A0A9E7CTZ0_9FLAO</name>
<dbReference type="Gene3D" id="3.90.650.10">
    <property type="entry name" value="PurM-like C-terminal domain"/>
    <property type="match status" value="1"/>
</dbReference>
<dbReference type="InterPro" id="IPR036921">
    <property type="entry name" value="PurM-like_N_sf"/>
</dbReference>
<dbReference type="SUPFAM" id="SSF55326">
    <property type="entry name" value="PurM N-terminal domain-like"/>
    <property type="match status" value="1"/>
</dbReference>
<feature type="domain" description="PurM-like N-terminal" evidence="2">
    <location>
        <begin position="39"/>
        <end position="143"/>
    </location>
</feature>
<sequence length="354" mass="38503">MSAFKDNSGKISASTFKETLFPKCGYKRKEVLTGPEFGVDTAVIDIGNNMAMAVSSDPLSLIPSLGLQESAWLSVHLLANDMATTGFAPMYAQFVLNLPASLSLPDFEEYWAYIHQYCKDIGVAITGGHTCQIEGQNSTVSGGGTMFLTAPKGQIITSNGAQPGDLIVVTKETALVSSSILAMSFPETVKKELGKESLETAIENFYHTSSLHDALCAAHVLQPNSELKAMHDVTEGGIIGAICEVARASDCGFKIYDELIPIGEVQKQITRFFKIDHRYSVGAGSMIMIIKKGSEDKLVNHLADKNVKATLVGKMTTKNKGYRIIEEDEEKVIDFNGTDPYWEAFFSAYKKGLK</sequence>
<dbReference type="Pfam" id="PF00586">
    <property type="entry name" value="AIRS"/>
    <property type="match status" value="1"/>
</dbReference>
<dbReference type="Pfam" id="PF02769">
    <property type="entry name" value="AIRS_C"/>
    <property type="match status" value="1"/>
</dbReference>
<dbReference type="KEGG" id="fbm:MQE35_15700"/>
<evidence type="ECO:0000256" key="1">
    <source>
        <dbReference type="ARBA" id="ARBA00006243"/>
    </source>
</evidence>
<keyword evidence="5" id="KW-1185">Reference proteome</keyword>
<dbReference type="SUPFAM" id="SSF56042">
    <property type="entry name" value="PurM C-terminal domain-like"/>
    <property type="match status" value="1"/>
</dbReference>
<protein>
    <submittedName>
        <fullName evidence="4">AIR synthase-related protein</fullName>
    </submittedName>
</protein>
<dbReference type="PIRSF" id="PIRSF005644">
    <property type="entry name" value="Hdrgns_mtr_HypE"/>
    <property type="match status" value="1"/>
</dbReference>
<evidence type="ECO:0000313" key="4">
    <source>
        <dbReference type="EMBL" id="UOB17172.1"/>
    </source>
</evidence>